<evidence type="ECO:0000313" key="1">
    <source>
        <dbReference type="EMBL" id="KJL30671.1"/>
    </source>
</evidence>
<sequence>MATVGGADSGASAPTSVTAIEAATAPARTRAETLSATPVDAIGTDGVRKAWPASAPSVAEADAPPAVAIHAV</sequence>
<gene>
    <name evidence="1" type="ORF">RS86_03611</name>
</gene>
<evidence type="ECO:0000313" key="2">
    <source>
        <dbReference type="Proteomes" id="UP000033740"/>
    </source>
</evidence>
<dbReference type="AlphaFoldDB" id="A0A0F0LGK9"/>
<reference evidence="1 2" key="1">
    <citation type="submission" date="2015-02" db="EMBL/GenBank/DDBJ databases">
        <title>Draft genome sequences of ten Microbacterium spp. with emphasis on heavy metal contaminated environments.</title>
        <authorList>
            <person name="Corretto E."/>
        </authorList>
    </citation>
    <scope>NUCLEOTIDE SEQUENCE [LARGE SCALE GENOMIC DNA]</scope>
    <source>
        <strain evidence="1 2">ARN176</strain>
    </source>
</reference>
<dbReference type="EMBL" id="JYIX01000040">
    <property type="protein sequence ID" value="KJL30671.1"/>
    <property type="molecule type" value="Genomic_DNA"/>
</dbReference>
<dbReference type="Proteomes" id="UP000033740">
    <property type="component" value="Unassembled WGS sequence"/>
</dbReference>
<name>A0A0F0LGK9_9MICO</name>
<accession>A0A0F0LGK9</accession>
<comment type="caution">
    <text evidence="1">The sequence shown here is derived from an EMBL/GenBank/DDBJ whole genome shotgun (WGS) entry which is preliminary data.</text>
</comment>
<proteinExistence type="predicted"/>
<protein>
    <submittedName>
        <fullName evidence="1">Uncharacterized protein</fullName>
    </submittedName>
</protein>
<organism evidence="1 2">
    <name type="scientific">Microbacterium azadirachtae</name>
    <dbReference type="NCBI Taxonomy" id="582680"/>
    <lineage>
        <taxon>Bacteria</taxon>
        <taxon>Bacillati</taxon>
        <taxon>Actinomycetota</taxon>
        <taxon>Actinomycetes</taxon>
        <taxon>Micrococcales</taxon>
        <taxon>Microbacteriaceae</taxon>
        <taxon>Microbacterium</taxon>
    </lineage>
</organism>
<keyword evidence="2" id="KW-1185">Reference proteome</keyword>